<dbReference type="NCBIfam" id="TIGR00785">
    <property type="entry name" value="dass"/>
    <property type="match status" value="1"/>
</dbReference>
<dbReference type="AlphaFoldDB" id="A0A381T3Q7"/>
<feature type="transmembrane region" description="Helical" evidence="5">
    <location>
        <begin position="341"/>
        <end position="364"/>
    </location>
</feature>
<evidence type="ECO:0000256" key="3">
    <source>
        <dbReference type="ARBA" id="ARBA00022989"/>
    </source>
</evidence>
<keyword evidence="2 5" id="KW-0812">Transmembrane</keyword>
<dbReference type="Pfam" id="PF00939">
    <property type="entry name" value="Na_sulph_symp"/>
    <property type="match status" value="1"/>
</dbReference>
<dbReference type="GO" id="GO:0005886">
    <property type="term" value="C:plasma membrane"/>
    <property type="evidence" value="ECO:0007669"/>
    <property type="project" value="TreeGrafter"/>
</dbReference>
<feature type="transmembrane region" description="Helical" evidence="5">
    <location>
        <begin position="109"/>
        <end position="134"/>
    </location>
</feature>
<keyword evidence="4 5" id="KW-0472">Membrane</keyword>
<feature type="transmembrane region" description="Helical" evidence="5">
    <location>
        <begin position="456"/>
        <end position="478"/>
    </location>
</feature>
<evidence type="ECO:0000256" key="4">
    <source>
        <dbReference type="ARBA" id="ARBA00023136"/>
    </source>
</evidence>
<evidence type="ECO:0000256" key="2">
    <source>
        <dbReference type="ARBA" id="ARBA00022692"/>
    </source>
</evidence>
<feature type="transmembrane region" description="Helical" evidence="5">
    <location>
        <begin position="80"/>
        <end position="102"/>
    </location>
</feature>
<reference evidence="6" key="1">
    <citation type="submission" date="2018-05" db="EMBL/GenBank/DDBJ databases">
        <authorList>
            <person name="Lanie J.A."/>
            <person name="Ng W.-L."/>
            <person name="Kazmierczak K.M."/>
            <person name="Andrzejewski T.M."/>
            <person name="Davidsen T.M."/>
            <person name="Wayne K.J."/>
            <person name="Tettelin H."/>
            <person name="Glass J.I."/>
            <person name="Rusch D."/>
            <person name="Podicherti R."/>
            <person name="Tsui H.-C.T."/>
            <person name="Winkler M.E."/>
        </authorList>
    </citation>
    <scope>NUCLEOTIDE SEQUENCE</scope>
</reference>
<feature type="transmembrane region" description="Helical" evidence="5">
    <location>
        <begin position="233"/>
        <end position="255"/>
    </location>
</feature>
<organism evidence="6">
    <name type="scientific">marine metagenome</name>
    <dbReference type="NCBI Taxonomy" id="408172"/>
    <lineage>
        <taxon>unclassified sequences</taxon>
        <taxon>metagenomes</taxon>
        <taxon>ecological metagenomes</taxon>
    </lineage>
</organism>
<protein>
    <recommendedName>
        <fullName evidence="7">Citrate transporter-like domain-containing protein</fullName>
    </recommendedName>
</protein>
<feature type="transmembrane region" description="Helical" evidence="5">
    <location>
        <begin position="415"/>
        <end position="436"/>
    </location>
</feature>
<sequence>MAESHSQPNQIIVDRRPLWIVLFDRLRRYLFLALFFGVFALLLIQEGPSDLSFEGYKVLCLFVLCVLLWSTNLIPLSITSLLAIAAVPLLGVMEASQAYAYFGNKAVFFILGVFILSAAMVSCGLSTRISIWVMKNWSNTPSKLMISIYCFAGISSCFMSEHAVAVILFPIIHEITQSLNLKRENSVFAKSMYFAMAWGCIIGGAMTVLGGGRVPLAVEMLEKSTVGTVTIGILQYTQLSFPLVLTMFAGGWLALKFLFPPDIQDIDAARKALQHKSHIMGKLTFQEKGIALVMVITLFCWFVVGDQLGIANIAILSIVLLFVLNLITWKMVETHINWAIVLMYGGAICLGEVMAETGAAFWLAEKLFSGIVDSPIIFLLVIALLSTLLTTFMSNSAVIAILLPTAISMSPAYDIHPALATMTVILPSNFAFILPIATPASALAYSSRFLTLKEMIWSGSLLSLFGLGCFLILLVFYWPMMGFQ</sequence>
<evidence type="ECO:0000313" key="6">
    <source>
        <dbReference type="EMBL" id="SVA10845.1"/>
    </source>
</evidence>
<feature type="transmembrane region" description="Helical" evidence="5">
    <location>
        <begin position="285"/>
        <end position="304"/>
    </location>
</feature>
<feature type="transmembrane region" description="Helical" evidence="5">
    <location>
        <begin position="146"/>
        <end position="172"/>
    </location>
</feature>
<evidence type="ECO:0000256" key="5">
    <source>
        <dbReference type="SAM" id="Phobius"/>
    </source>
</evidence>
<gene>
    <name evidence="6" type="ORF">METZ01_LOCUS63699</name>
</gene>
<dbReference type="InterPro" id="IPR001898">
    <property type="entry name" value="SLC13A/DASS"/>
</dbReference>
<feature type="transmembrane region" description="Helical" evidence="5">
    <location>
        <begin position="26"/>
        <end position="44"/>
    </location>
</feature>
<proteinExistence type="predicted"/>
<keyword evidence="3 5" id="KW-1133">Transmembrane helix</keyword>
<comment type="subcellular location">
    <subcellularLocation>
        <location evidence="1">Membrane</location>
        <topology evidence="1">Multi-pass membrane protein</topology>
    </subcellularLocation>
</comment>
<name>A0A381T3Q7_9ZZZZ</name>
<evidence type="ECO:0000256" key="1">
    <source>
        <dbReference type="ARBA" id="ARBA00004141"/>
    </source>
</evidence>
<feature type="transmembrane region" description="Helical" evidence="5">
    <location>
        <begin position="310"/>
        <end position="329"/>
    </location>
</feature>
<evidence type="ECO:0008006" key="7">
    <source>
        <dbReference type="Google" id="ProtNLM"/>
    </source>
</evidence>
<dbReference type="EMBL" id="UINC01003982">
    <property type="protein sequence ID" value="SVA10845.1"/>
    <property type="molecule type" value="Genomic_DNA"/>
</dbReference>
<feature type="transmembrane region" description="Helical" evidence="5">
    <location>
        <begin position="376"/>
        <end position="403"/>
    </location>
</feature>
<dbReference type="PANTHER" id="PTHR10283:SF82">
    <property type="entry name" value="SOLUTE CARRIER FAMILY 13 MEMBER 2"/>
    <property type="match status" value="1"/>
</dbReference>
<feature type="transmembrane region" description="Helical" evidence="5">
    <location>
        <begin position="193"/>
        <end position="213"/>
    </location>
</feature>
<dbReference type="GO" id="GO:0008514">
    <property type="term" value="F:organic anion transmembrane transporter activity"/>
    <property type="evidence" value="ECO:0007669"/>
    <property type="project" value="UniProtKB-ARBA"/>
</dbReference>
<dbReference type="GO" id="GO:1905039">
    <property type="term" value="P:carboxylic acid transmembrane transport"/>
    <property type="evidence" value="ECO:0007669"/>
    <property type="project" value="UniProtKB-ARBA"/>
</dbReference>
<dbReference type="PANTHER" id="PTHR10283">
    <property type="entry name" value="SOLUTE CARRIER FAMILY 13 MEMBER"/>
    <property type="match status" value="1"/>
</dbReference>
<accession>A0A381T3Q7</accession>